<evidence type="ECO:0000256" key="2">
    <source>
        <dbReference type="ARBA" id="ARBA00004496"/>
    </source>
</evidence>
<dbReference type="PRINTS" id="PR00115">
    <property type="entry name" value="F16BPHPHTASE"/>
</dbReference>
<keyword evidence="9" id="KW-1185">Reference proteome</keyword>
<dbReference type="Gene3D" id="3.40.190.80">
    <property type="match status" value="1"/>
</dbReference>
<evidence type="ECO:0000256" key="6">
    <source>
        <dbReference type="RuleBase" id="RU000508"/>
    </source>
</evidence>
<reference evidence="9" key="1">
    <citation type="submission" date="2011-03" db="EMBL/GenBank/DDBJ databases">
        <title>Version 3 of the genome sequence of Otolemur garnettii (Bushbaby).</title>
        <authorList>
            <consortium name="The Broad Institute Genome Sequencing Platform"/>
            <person name="Di Palma F."/>
            <person name="Johnson J."/>
            <person name="Lander E.S."/>
            <person name="Lindblad-Toh K."/>
            <person name="Jaffe D.B."/>
            <person name="Gnerre S."/>
            <person name="MacCallum I."/>
            <person name="Przybylski D."/>
            <person name="Ribeiro F.J."/>
            <person name="Burton J.N."/>
            <person name="Walker B.J."/>
            <person name="Sharpe T."/>
            <person name="Hall G."/>
        </authorList>
    </citation>
    <scope>NUCLEOTIDE SEQUENCE [LARGE SCALE GENOMIC DNA]</scope>
</reference>
<dbReference type="SUPFAM" id="SSF56655">
    <property type="entry name" value="Carbohydrate phosphatase"/>
    <property type="match status" value="1"/>
</dbReference>
<dbReference type="GO" id="GO:0006094">
    <property type="term" value="P:gluconeogenesis"/>
    <property type="evidence" value="ECO:0007669"/>
    <property type="project" value="TreeGrafter"/>
</dbReference>
<protein>
    <recommendedName>
        <fullName evidence="3">fructose-bisphosphatase</fullName>
        <ecNumber evidence="3">3.1.3.11</ecNumber>
    </recommendedName>
</protein>
<dbReference type="Gene3D" id="3.30.540.10">
    <property type="entry name" value="Fructose-1,6-Bisphosphatase, subunit A, domain 1"/>
    <property type="match status" value="1"/>
</dbReference>
<dbReference type="GO" id="GO:0005829">
    <property type="term" value="C:cytosol"/>
    <property type="evidence" value="ECO:0007669"/>
    <property type="project" value="TreeGrafter"/>
</dbReference>
<dbReference type="Proteomes" id="UP000005225">
    <property type="component" value="Unassembled WGS sequence"/>
</dbReference>
<organism evidence="8 9">
    <name type="scientific">Otolemur garnettii</name>
    <name type="common">Small-eared galago</name>
    <name type="synonym">Garnett's greater bushbaby</name>
    <dbReference type="NCBI Taxonomy" id="30611"/>
    <lineage>
        <taxon>Eukaryota</taxon>
        <taxon>Metazoa</taxon>
        <taxon>Chordata</taxon>
        <taxon>Craniata</taxon>
        <taxon>Vertebrata</taxon>
        <taxon>Euteleostomi</taxon>
        <taxon>Mammalia</taxon>
        <taxon>Eutheria</taxon>
        <taxon>Euarchontoglires</taxon>
        <taxon>Primates</taxon>
        <taxon>Strepsirrhini</taxon>
        <taxon>Lorisiformes</taxon>
        <taxon>Galagidae</taxon>
        <taxon>Otolemur</taxon>
    </lineage>
</organism>
<dbReference type="Ensembl" id="ENSOGAT00000003019.2">
    <property type="protein sequence ID" value="ENSOGAP00000002700.2"/>
    <property type="gene ID" value="ENSOGAG00000003018.2"/>
</dbReference>
<dbReference type="InterPro" id="IPR033391">
    <property type="entry name" value="FBPase_N"/>
</dbReference>
<reference evidence="8" key="2">
    <citation type="submission" date="2025-08" db="UniProtKB">
        <authorList>
            <consortium name="Ensembl"/>
        </authorList>
    </citation>
    <scope>IDENTIFICATION</scope>
</reference>
<dbReference type="HOGENOM" id="CLU_2190019_0_0_1"/>
<dbReference type="InParanoid" id="H0WLY3"/>
<dbReference type="EC" id="3.1.3.11" evidence="3"/>
<name>H0WLY3_OTOGA</name>
<evidence type="ECO:0000259" key="7">
    <source>
        <dbReference type="Pfam" id="PF00316"/>
    </source>
</evidence>
<dbReference type="GO" id="GO:0030388">
    <property type="term" value="P:fructose 1,6-bisphosphate metabolic process"/>
    <property type="evidence" value="ECO:0007669"/>
    <property type="project" value="TreeGrafter"/>
</dbReference>
<accession>H0WLY3</accession>
<proteinExistence type="inferred from homology"/>
<keyword evidence="5" id="KW-0597">Phosphoprotein</keyword>
<evidence type="ECO:0000256" key="3">
    <source>
        <dbReference type="ARBA" id="ARBA00013093"/>
    </source>
</evidence>
<evidence type="ECO:0000256" key="5">
    <source>
        <dbReference type="ARBA" id="ARBA00022553"/>
    </source>
</evidence>
<dbReference type="eggNOG" id="KOG1458">
    <property type="taxonomic scope" value="Eukaryota"/>
</dbReference>
<comment type="catalytic activity">
    <reaction evidence="1">
        <text>beta-D-fructose 1,6-bisphosphate + H2O = beta-D-fructose 6-phosphate + phosphate</text>
        <dbReference type="Rhea" id="RHEA:11064"/>
        <dbReference type="ChEBI" id="CHEBI:15377"/>
        <dbReference type="ChEBI" id="CHEBI:32966"/>
        <dbReference type="ChEBI" id="CHEBI:43474"/>
        <dbReference type="ChEBI" id="CHEBI:57634"/>
        <dbReference type="EC" id="3.1.3.11"/>
    </reaction>
</comment>
<evidence type="ECO:0000313" key="9">
    <source>
        <dbReference type="Proteomes" id="UP000005225"/>
    </source>
</evidence>
<evidence type="ECO:0000256" key="1">
    <source>
        <dbReference type="ARBA" id="ARBA00001273"/>
    </source>
</evidence>
<comment type="similarity">
    <text evidence="6">Belongs to the FBPase class 1 family.</text>
</comment>
<dbReference type="Pfam" id="PF00316">
    <property type="entry name" value="FBPase"/>
    <property type="match status" value="1"/>
</dbReference>
<dbReference type="GeneTree" id="ENSGT00390000015513"/>
<evidence type="ECO:0000256" key="4">
    <source>
        <dbReference type="ARBA" id="ARBA00022490"/>
    </source>
</evidence>
<dbReference type="GO" id="GO:0006000">
    <property type="term" value="P:fructose metabolic process"/>
    <property type="evidence" value="ECO:0007669"/>
    <property type="project" value="TreeGrafter"/>
</dbReference>
<dbReference type="GO" id="GO:0006002">
    <property type="term" value="P:fructose 6-phosphate metabolic process"/>
    <property type="evidence" value="ECO:0007669"/>
    <property type="project" value="TreeGrafter"/>
</dbReference>
<dbReference type="STRING" id="30611.ENSOGAP00000002700"/>
<keyword evidence="6" id="KW-0378">Hydrolase</keyword>
<keyword evidence="6" id="KW-0119">Carbohydrate metabolism</keyword>
<dbReference type="AlphaFoldDB" id="H0WLY3"/>
<sequence>QTTEDEPSEKDALQPGRNIVAAGYALYGSATLVALSTGQGVDLFMLDPALGEFVLVEKDVKIKKKGKIYSLNEGYAKYFDAATTEYVQKKKFPEVSEASPGHRQGACCH</sequence>
<dbReference type="EMBL" id="AAQR03015475">
    <property type="status" value="NOT_ANNOTATED_CDS"/>
    <property type="molecule type" value="Genomic_DNA"/>
</dbReference>
<dbReference type="PANTHER" id="PTHR11556:SF13">
    <property type="entry name" value="FRUCTOSE-1,6-BISPHOSPHATASE ISOZYME 2"/>
    <property type="match status" value="1"/>
</dbReference>
<dbReference type="EMBL" id="AAQR03015474">
    <property type="status" value="NOT_ANNOTATED_CDS"/>
    <property type="molecule type" value="Genomic_DNA"/>
</dbReference>
<dbReference type="InterPro" id="IPR028343">
    <property type="entry name" value="FBPtase"/>
</dbReference>
<feature type="domain" description="Fructose-1-6-bisphosphatase class I N-terminal" evidence="7">
    <location>
        <begin position="3"/>
        <end position="57"/>
    </location>
</feature>
<dbReference type="InterPro" id="IPR000146">
    <property type="entry name" value="FBPase_class-1"/>
</dbReference>
<evidence type="ECO:0000313" key="8">
    <source>
        <dbReference type="Ensembl" id="ENSOGAP00000002700.2"/>
    </source>
</evidence>
<dbReference type="GO" id="GO:0005986">
    <property type="term" value="P:sucrose biosynthetic process"/>
    <property type="evidence" value="ECO:0007669"/>
    <property type="project" value="TreeGrafter"/>
</dbReference>
<dbReference type="OMA" id="RQGACCH"/>
<comment type="subcellular location">
    <subcellularLocation>
        <location evidence="2">Cytoplasm</location>
    </subcellularLocation>
</comment>
<reference evidence="8" key="3">
    <citation type="submission" date="2025-09" db="UniProtKB">
        <authorList>
            <consortium name="Ensembl"/>
        </authorList>
    </citation>
    <scope>IDENTIFICATION</scope>
</reference>
<dbReference type="GO" id="GO:0042132">
    <property type="term" value="F:fructose 1,6-bisphosphate 1-phosphatase activity"/>
    <property type="evidence" value="ECO:0007669"/>
    <property type="project" value="UniProtKB-EC"/>
</dbReference>
<dbReference type="PANTHER" id="PTHR11556">
    <property type="entry name" value="FRUCTOSE-1,6-BISPHOSPHATASE-RELATED"/>
    <property type="match status" value="1"/>
</dbReference>
<keyword evidence="4" id="KW-0963">Cytoplasm</keyword>